<dbReference type="AlphaFoldDB" id="A0ABD0M2C1"/>
<dbReference type="Proteomes" id="UP001519460">
    <property type="component" value="Unassembled WGS sequence"/>
</dbReference>
<accession>A0ABD0M2C1</accession>
<reference evidence="1 2" key="1">
    <citation type="journal article" date="2023" name="Sci. Data">
        <title>Genome assembly of the Korean intertidal mud-creeper Batillaria attramentaria.</title>
        <authorList>
            <person name="Patra A.K."/>
            <person name="Ho P.T."/>
            <person name="Jun S."/>
            <person name="Lee S.J."/>
            <person name="Kim Y."/>
            <person name="Won Y.J."/>
        </authorList>
    </citation>
    <scope>NUCLEOTIDE SEQUENCE [LARGE SCALE GENOMIC DNA]</scope>
    <source>
        <strain evidence="1">Wonlab-2016</strain>
    </source>
</reference>
<keyword evidence="2" id="KW-1185">Reference proteome</keyword>
<evidence type="ECO:0000313" key="2">
    <source>
        <dbReference type="Proteomes" id="UP001519460"/>
    </source>
</evidence>
<name>A0ABD0M2C1_9CAEN</name>
<dbReference type="EMBL" id="JACVVK020000010">
    <property type="protein sequence ID" value="KAK7505464.1"/>
    <property type="molecule type" value="Genomic_DNA"/>
</dbReference>
<proteinExistence type="predicted"/>
<gene>
    <name evidence="1" type="ORF">BaRGS_00003209</name>
</gene>
<organism evidence="1 2">
    <name type="scientific">Batillaria attramentaria</name>
    <dbReference type="NCBI Taxonomy" id="370345"/>
    <lineage>
        <taxon>Eukaryota</taxon>
        <taxon>Metazoa</taxon>
        <taxon>Spiralia</taxon>
        <taxon>Lophotrochozoa</taxon>
        <taxon>Mollusca</taxon>
        <taxon>Gastropoda</taxon>
        <taxon>Caenogastropoda</taxon>
        <taxon>Sorbeoconcha</taxon>
        <taxon>Cerithioidea</taxon>
        <taxon>Batillariidae</taxon>
        <taxon>Batillaria</taxon>
    </lineage>
</organism>
<comment type="caution">
    <text evidence="1">The sequence shown here is derived from an EMBL/GenBank/DDBJ whole genome shotgun (WGS) entry which is preliminary data.</text>
</comment>
<evidence type="ECO:0000313" key="1">
    <source>
        <dbReference type="EMBL" id="KAK7505464.1"/>
    </source>
</evidence>
<sequence length="101" mass="11215">MASLRIFRTSATYLHHSNPHFPHPYAADKHCVCRPGKISLSHKSSNTALISPLVPNTRVLADCPQKVKLPSLFKSTELTNFTLVGSSRPRSQLTPSFAVFR</sequence>
<protein>
    <submittedName>
        <fullName evidence="1">Uncharacterized protein</fullName>
    </submittedName>
</protein>